<dbReference type="AlphaFoldDB" id="A0A4Y7LBV3"/>
<organism evidence="1 2">
    <name type="scientific">Papaver somniferum</name>
    <name type="common">Opium poppy</name>
    <dbReference type="NCBI Taxonomy" id="3469"/>
    <lineage>
        <taxon>Eukaryota</taxon>
        <taxon>Viridiplantae</taxon>
        <taxon>Streptophyta</taxon>
        <taxon>Embryophyta</taxon>
        <taxon>Tracheophyta</taxon>
        <taxon>Spermatophyta</taxon>
        <taxon>Magnoliopsida</taxon>
        <taxon>Ranunculales</taxon>
        <taxon>Papaveraceae</taxon>
        <taxon>Papaveroideae</taxon>
        <taxon>Papaver</taxon>
    </lineage>
</organism>
<gene>
    <name evidence="1" type="ORF">C5167_045768</name>
</gene>
<dbReference type="Proteomes" id="UP000316621">
    <property type="component" value="Chromosome 11"/>
</dbReference>
<proteinExistence type="predicted"/>
<protein>
    <submittedName>
        <fullName evidence="1">Uncharacterized protein</fullName>
    </submittedName>
</protein>
<evidence type="ECO:0000313" key="2">
    <source>
        <dbReference type="Proteomes" id="UP000316621"/>
    </source>
</evidence>
<reference evidence="1 2" key="1">
    <citation type="journal article" date="2018" name="Science">
        <title>The opium poppy genome and morphinan production.</title>
        <authorList>
            <person name="Guo L."/>
            <person name="Winzer T."/>
            <person name="Yang X."/>
            <person name="Li Y."/>
            <person name="Ning Z."/>
            <person name="He Z."/>
            <person name="Teodor R."/>
            <person name="Lu Y."/>
            <person name="Bowser T.A."/>
            <person name="Graham I.A."/>
            <person name="Ye K."/>
        </authorList>
    </citation>
    <scope>NUCLEOTIDE SEQUENCE [LARGE SCALE GENOMIC DNA]</scope>
    <source>
        <strain evidence="2">cv. HN1</strain>
        <tissue evidence="1">Leaves</tissue>
    </source>
</reference>
<accession>A0A4Y7LBV3</accession>
<evidence type="ECO:0000313" key="1">
    <source>
        <dbReference type="EMBL" id="RZC82984.1"/>
    </source>
</evidence>
<dbReference type="Gramene" id="RZC82984">
    <property type="protein sequence ID" value="RZC82984"/>
    <property type="gene ID" value="C5167_045768"/>
</dbReference>
<name>A0A4Y7LBV3_PAPSO</name>
<sequence length="29" mass="3330">MLLSFFMQDIMEVYPVEGCCFSHSKSGQD</sequence>
<dbReference type="EMBL" id="CM010725">
    <property type="protein sequence ID" value="RZC82984.1"/>
    <property type="molecule type" value="Genomic_DNA"/>
</dbReference>
<keyword evidence="2" id="KW-1185">Reference proteome</keyword>